<accession>A0A6H5IMZ2</accession>
<keyword evidence="2 3" id="KW-0040">ANK repeat</keyword>
<gene>
    <name evidence="4" type="ORF">TBRA_LOCUS10623</name>
</gene>
<evidence type="ECO:0000256" key="2">
    <source>
        <dbReference type="ARBA" id="ARBA00023043"/>
    </source>
</evidence>
<keyword evidence="5" id="KW-1185">Reference proteome</keyword>
<feature type="repeat" description="ANK" evidence="3">
    <location>
        <begin position="324"/>
        <end position="356"/>
    </location>
</feature>
<dbReference type="AlphaFoldDB" id="A0A6H5IMZ2"/>
<dbReference type="Pfam" id="PF12796">
    <property type="entry name" value="Ank_2"/>
    <property type="match status" value="3"/>
</dbReference>
<dbReference type="PANTHER" id="PTHR24198">
    <property type="entry name" value="ANKYRIN REPEAT AND PROTEIN KINASE DOMAIN-CONTAINING PROTEIN"/>
    <property type="match status" value="1"/>
</dbReference>
<feature type="repeat" description="ANK" evidence="3">
    <location>
        <begin position="178"/>
        <end position="210"/>
    </location>
</feature>
<dbReference type="Proteomes" id="UP000479190">
    <property type="component" value="Unassembled WGS sequence"/>
</dbReference>
<dbReference type="Gene3D" id="1.25.40.20">
    <property type="entry name" value="Ankyrin repeat-containing domain"/>
    <property type="match status" value="5"/>
</dbReference>
<feature type="repeat" description="ANK" evidence="3">
    <location>
        <begin position="839"/>
        <end position="874"/>
    </location>
</feature>
<feature type="repeat" description="ANK" evidence="3">
    <location>
        <begin position="251"/>
        <end position="283"/>
    </location>
</feature>
<evidence type="ECO:0000256" key="3">
    <source>
        <dbReference type="PROSITE-ProRule" id="PRU00023"/>
    </source>
</evidence>
<sequence>MHKAVKTSLLSFVIKCGYKDKPDVDEGGKPLLRRTTPLHYAGEREFFHGQNTVQELFKIYDRFDANYSDDKDVTHFHVACKNGYYDVVEKFLELGQDPDCLLQKSVDPPLLVALYHKHLSVAELLLKNGANPNLANKNGYTPLHVILSRFFADDLAELFFKMCDDRNLPLQVDARNKSGNTPLHLAVCNTNDNAVKLLLERGANPNLADEDGLTPLYFICRREYDDDLAELFFQICDDNNHPLQVDARDKWDQTPLHLAVWKTNKKAVKLLLKRGADPNVANVNGQTPLHLIFWREYDDDLAELFFQICDDNNHPLQVDARDKWDQTPLHLAVYKSNKKAAKLLLKRGADPNMATEHGSTSLHLICKSENDATDLMETLFSICDDRHQLVQVDAKDKSGWTPLQWAVAYLRPNLVDILLDHGAKLSSFVFPTMSHVSMLDETTVHTKLKVVFDVRAVAKGLEKRGYKLKLEDVQTITTLFDKYGLFEKLTNLDQRWYDQEEFSSKAKTIEMNPSQSLYDLVRSPPAKAKEILPNEDYYHKLVSSTQWSKLPEKFRIASVAHICEIMFASLDVRLSEPVSVLGHERIGSPFSYCIFEIALRDRLVHVTTPQREQRSKTAASVFREITHTIYKRLCVSALNNMDMSSDEGSDQEFHEDDELDFVGANRLPYQEKLEIIKNLRDKVNWGIESERDNFLDQIFPVIEDWDEWENRYPNLLDIFDAQEIELLLYDCTRYKSNRDYLKDYEQLLEFVGFVARSGYEGQPLLSHLTPVHFVTRRMSTDWDEALENLLDIYDRHDANYTDEFGFTHFHAACMSRRADVVERFLEHGRVDPNCPVPSTGDSPLHLTLKMPHGDARKNVRLLMEYGADPNATNGKGLTPLNVMCEDRCNHEVVKTLLKMGKKKQRPVQVDARGTDGRTPLQWAVMNFSLRVVDVLLDHGADTSDLHFPTVDDYDAKLKSPFTNKIKMVSCFLSVVERLVKRGCALDRGGASAFMKFSAKHGCFEKSKDLEKCWYQDEEFVEWAKDWHIGSSKLQLCDFIRLRPKDAAKQVAYTDYFDFAIPLLNMTLPHEYKEPFTRHVCEKMSRGFFRRWALDPLLELTGQKLPILCCDMIIGQLMNEDMCNVCLAIIDQSS</sequence>
<evidence type="ECO:0000313" key="4">
    <source>
        <dbReference type="EMBL" id="CAB0038856.1"/>
    </source>
</evidence>
<feature type="repeat" description="ANK" evidence="3">
    <location>
        <begin position="398"/>
        <end position="426"/>
    </location>
</feature>
<dbReference type="SMART" id="SM00248">
    <property type="entry name" value="ANK"/>
    <property type="match status" value="14"/>
</dbReference>
<dbReference type="InterPro" id="IPR036770">
    <property type="entry name" value="Ankyrin_rpt-contain_sf"/>
</dbReference>
<protein>
    <submittedName>
        <fullName evidence="4">Uncharacterized protein</fullName>
    </submittedName>
</protein>
<evidence type="ECO:0000313" key="5">
    <source>
        <dbReference type="Proteomes" id="UP000479190"/>
    </source>
</evidence>
<name>A0A6H5IMZ2_9HYME</name>
<dbReference type="OrthoDB" id="10254947at2759"/>
<dbReference type="PANTHER" id="PTHR24198:SF165">
    <property type="entry name" value="ANKYRIN REPEAT-CONTAINING PROTEIN-RELATED"/>
    <property type="match status" value="1"/>
</dbReference>
<feature type="repeat" description="ANK" evidence="3">
    <location>
        <begin position="915"/>
        <end position="947"/>
    </location>
</feature>
<organism evidence="4 5">
    <name type="scientific">Trichogramma brassicae</name>
    <dbReference type="NCBI Taxonomy" id="86971"/>
    <lineage>
        <taxon>Eukaryota</taxon>
        <taxon>Metazoa</taxon>
        <taxon>Ecdysozoa</taxon>
        <taxon>Arthropoda</taxon>
        <taxon>Hexapoda</taxon>
        <taxon>Insecta</taxon>
        <taxon>Pterygota</taxon>
        <taxon>Neoptera</taxon>
        <taxon>Endopterygota</taxon>
        <taxon>Hymenoptera</taxon>
        <taxon>Apocrita</taxon>
        <taxon>Proctotrupomorpha</taxon>
        <taxon>Chalcidoidea</taxon>
        <taxon>Trichogrammatidae</taxon>
        <taxon>Trichogramma</taxon>
    </lineage>
</organism>
<reference evidence="4 5" key="1">
    <citation type="submission" date="2020-02" db="EMBL/GenBank/DDBJ databases">
        <authorList>
            <person name="Ferguson B K."/>
        </authorList>
    </citation>
    <scope>NUCLEOTIDE SEQUENCE [LARGE SCALE GENOMIC DNA]</scope>
</reference>
<keyword evidence="1" id="KW-0677">Repeat</keyword>
<proteinExistence type="predicted"/>
<dbReference type="PROSITE" id="PS50297">
    <property type="entry name" value="ANK_REP_REGION"/>
    <property type="match status" value="6"/>
</dbReference>
<evidence type="ECO:0000256" key="1">
    <source>
        <dbReference type="ARBA" id="ARBA00022737"/>
    </source>
</evidence>
<feature type="repeat" description="ANK" evidence="3">
    <location>
        <begin position="105"/>
        <end position="137"/>
    </location>
</feature>
<dbReference type="EMBL" id="CADCXV010000928">
    <property type="protein sequence ID" value="CAB0038856.1"/>
    <property type="molecule type" value="Genomic_DNA"/>
</dbReference>
<dbReference type="SUPFAM" id="SSF48403">
    <property type="entry name" value="Ankyrin repeat"/>
    <property type="match status" value="2"/>
</dbReference>
<dbReference type="InterPro" id="IPR002110">
    <property type="entry name" value="Ankyrin_rpt"/>
</dbReference>
<dbReference type="PROSITE" id="PS50088">
    <property type="entry name" value="ANK_REPEAT"/>
    <property type="match status" value="7"/>
</dbReference>